<evidence type="ECO:0000259" key="8">
    <source>
        <dbReference type="SMART" id="SM00752"/>
    </source>
</evidence>
<proteinExistence type="predicted"/>
<keyword evidence="3 7" id="KW-1133">Transmembrane helix</keyword>
<feature type="transmembrane region" description="Helical" evidence="7">
    <location>
        <begin position="112"/>
        <end position="131"/>
    </location>
</feature>
<dbReference type="SMART" id="SM00752">
    <property type="entry name" value="HTTM"/>
    <property type="match status" value="1"/>
</dbReference>
<feature type="transmembrane region" description="Helical" evidence="7">
    <location>
        <begin position="143"/>
        <end position="163"/>
    </location>
</feature>
<keyword evidence="4 7" id="KW-0472">Membrane</keyword>
<dbReference type="EMBL" id="CP139487">
    <property type="protein sequence ID" value="WPU64669.1"/>
    <property type="molecule type" value="Genomic_DNA"/>
</dbReference>
<evidence type="ECO:0000256" key="4">
    <source>
        <dbReference type="ARBA" id="ARBA00023136"/>
    </source>
</evidence>
<evidence type="ECO:0000256" key="1">
    <source>
        <dbReference type="ARBA" id="ARBA00004127"/>
    </source>
</evidence>
<dbReference type="InterPro" id="IPR053934">
    <property type="entry name" value="HTTM_dom"/>
</dbReference>
<feature type="transmembrane region" description="Helical" evidence="7">
    <location>
        <begin position="71"/>
        <end position="100"/>
    </location>
</feature>
<keyword evidence="10" id="KW-1185">Reference proteome</keyword>
<evidence type="ECO:0000313" key="10">
    <source>
        <dbReference type="Proteomes" id="UP001324634"/>
    </source>
</evidence>
<dbReference type="PANTHER" id="PTHR12639">
    <property type="entry name" value="VITAMIN K-DEPENDENT GAMMA-CARBOXYLASE"/>
    <property type="match status" value="1"/>
</dbReference>
<keyword evidence="2 7" id="KW-0812">Transmembrane</keyword>
<dbReference type="InterPro" id="IPR011020">
    <property type="entry name" value="HTTM-like"/>
</dbReference>
<keyword evidence="6" id="KW-0456">Lyase</keyword>
<dbReference type="PANTHER" id="PTHR12639:SF7">
    <property type="entry name" value="HTTM DOMAIN-CONTAINING PROTEIN"/>
    <property type="match status" value="1"/>
</dbReference>
<evidence type="ECO:0000256" key="6">
    <source>
        <dbReference type="ARBA" id="ARBA00023239"/>
    </source>
</evidence>
<evidence type="ECO:0000313" key="9">
    <source>
        <dbReference type="EMBL" id="WPU64669.1"/>
    </source>
</evidence>
<evidence type="ECO:0000256" key="2">
    <source>
        <dbReference type="ARBA" id="ARBA00022692"/>
    </source>
</evidence>
<dbReference type="GO" id="GO:0008488">
    <property type="term" value="F:gamma-glutamyl carboxylase activity"/>
    <property type="evidence" value="ECO:0007669"/>
    <property type="project" value="InterPro"/>
</dbReference>
<evidence type="ECO:0000256" key="3">
    <source>
        <dbReference type="ARBA" id="ARBA00022989"/>
    </source>
</evidence>
<dbReference type="AlphaFoldDB" id="A0AAX4HN05"/>
<dbReference type="Proteomes" id="UP001324634">
    <property type="component" value="Chromosome"/>
</dbReference>
<dbReference type="Pfam" id="PF05090">
    <property type="entry name" value="HTTM"/>
    <property type="match status" value="1"/>
</dbReference>
<comment type="subcellular location">
    <subcellularLocation>
        <location evidence="1">Endomembrane system</location>
        <topology evidence="1">Multi-pass membrane protein</topology>
    </subcellularLocation>
</comment>
<dbReference type="GO" id="GO:0019842">
    <property type="term" value="F:vitamin binding"/>
    <property type="evidence" value="ECO:0007669"/>
    <property type="project" value="TreeGrafter"/>
</dbReference>
<feature type="transmembrane region" description="Helical" evidence="7">
    <location>
        <begin position="227"/>
        <end position="254"/>
    </location>
</feature>
<dbReference type="RefSeq" id="WP_321393884.1">
    <property type="nucleotide sequence ID" value="NZ_CP139487.1"/>
</dbReference>
<dbReference type="KEGG" id="psti:SOO65_18400"/>
<sequence>MVFIFLMIGALSRPIDKAILIYFRICTGILMSQELINSLIIGKYREYTDPQFHFSYQFFEWVKPWPYHGMILQYLVTIFAGFMVAAGIGYRFFAIVLFLGNTSFFLMEMSEYINHHYLYCLLSFWMIFLPLKNDGKSTAPAWALYLILFHMALAYFFGGIAKLNSDWLNGTPMDLFLAARANYPLGFLYSQSWAPLFFSYGGVAFDLLIVPMMIFPRTRKIGLAASVVFHLSNVMMFGLATFPWFSLLLTSMFFDPSWPRKIPYLNQFIAPKKDEAVKPIGPVLAGLLAIYALVHVTLPLRHFVLYPESPNWSEEGHMFSWRMMLRSKSGNVYFTVMSGDKKLIISPKEYLTQRQINDLLGNPEMILQFSHFLRDRFQMEWKMPVEVYASSRVSLNGRPAVEIIKPGTNLAKIERSVKAYDWIMPLNQELLSSSDEGQKR</sequence>
<name>A0AAX4HN05_9BACT</name>
<accession>A0AAX4HN05</accession>
<organism evidence="9 10">
    <name type="scientific">Peredibacter starrii</name>
    <dbReference type="NCBI Taxonomy" id="28202"/>
    <lineage>
        <taxon>Bacteria</taxon>
        <taxon>Pseudomonadati</taxon>
        <taxon>Bdellovibrionota</taxon>
        <taxon>Bacteriovoracia</taxon>
        <taxon>Bacteriovoracales</taxon>
        <taxon>Bacteriovoracaceae</taxon>
        <taxon>Peredibacter</taxon>
    </lineage>
</organism>
<protein>
    <submittedName>
        <fullName evidence="9">HTTM domain-containing protein</fullName>
    </submittedName>
</protein>
<dbReference type="GO" id="GO:0012505">
    <property type="term" value="C:endomembrane system"/>
    <property type="evidence" value="ECO:0007669"/>
    <property type="project" value="UniProtKB-SubCell"/>
</dbReference>
<feature type="transmembrane region" description="Helical" evidence="7">
    <location>
        <begin position="193"/>
        <end position="215"/>
    </location>
</feature>
<keyword evidence="5" id="KW-1015">Disulfide bond</keyword>
<dbReference type="InterPro" id="IPR053935">
    <property type="entry name" value="VKGC_lumenal_dom"/>
</dbReference>
<gene>
    <name evidence="9" type="ORF">SOO65_18400</name>
</gene>
<dbReference type="Pfam" id="PF22777">
    <property type="entry name" value="VKGC_lumenal_dom"/>
    <property type="match status" value="1"/>
</dbReference>
<reference evidence="9 10" key="1">
    <citation type="submission" date="2023-11" db="EMBL/GenBank/DDBJ databases">
        <title>Peredibacter starrii A3.12.</title>
        <authorList>
            <person name="Mitchell R.J."/>
        </authorList>
    </citation>
    <scope>NUCLEOTIDE SEQUENCE [LARGE SCALE GENOMIC DNA]</scope>
    <source>
        <strain evidence="9 10">A3.12</strain>
    </source>
</reference>
<feature type="domain" description="HTTM-like" evidence="8">
    <location>
        <begin position="12"/>
        <end position="258"/>
    </location>
</feature>
<evidence type="ECO:0000256" key="7">
    <source>
        <dbReference type="SAM" id="Phobius"/>
    </source>
</evidence>
<evidence type="ECO:0000256" key="5">
    <source>
        <dbReference type="ARBA" id="ARBA00023157"/>
    </source>
</evidence>
<dbReference type="InterPro" id="IPR007782">
    <property type="entry name" value="VKG_COase"/>
</dbReference>